<dbReference type="RefSeq" id="WP_156967339.1">
    <property type="nucleotide sequence ID" value="NZ_CP011267.1"/>
</dbReference>
<dbReference type="STRING" id="113653.GAH_00120"/>
<protein>
    <submittedName>
        <fullName evidence="1">Uncharacterized protein</fullName>
    </submittedName>
</protein>
<dbReference type="EMBL" id="CP011267">
    <property type="protein sequence ID" value="AKG92521.1"/>
    <property type="molecule type" value="Genomic_DNA"/>
</dbReference>
<evidence type="ECO:0000313" key="2">
    <source>
        <dbReference type="Proteomes" id="UP000034723"/>
    </source>
</evidence>
<dbReference type="HOGENOM" id="CLU_3038895_0_0_2"/>
<proteinExistence type="predicted"/>
<accession>A0A0F7DCA9</accession>
<sequence>MRCGDCYYFIPDHGSAGMCSASNTDKVCAPGGCTGLPFKRVFAHDTACSHFRKKD</sequence>
<dbReference type="InParanoid" id="A0A0F7DCA9"/>
<gene>
    <name evidence="1" type="ORF">GAH_00120</name>
</gene>
<name>A0A0F7DCA9_9EURY</name>
<dbReference type="Proteomes" id="UP000034723">
    <property type="component" value="Chromosome"/>
</dbReference>
<dbReference type="AlphaFoldDB" id="A0A0F7DCA9"/>
<keyword evidence="2" id="KW-1185">Reference proteome</keyword>
<evidence type="ECO:0000313" key="1">
    <source>
        <dbReference type="EMBL" id="AKG92521.1"/>
    </source>
</evidence>
<dbReference type="OrthoDB" id="374727at2157"/>
<reference evidence="1 2" key="1">
    <citation type="submission" date="2015-04" db="EMBL/GenBank/DDBJ databases">
        <title>The complete genome sequence of the hyperthermophilic, obligate iron-reducing archaeon Geoglobus ahangari strain 234T.</title>
        <authorList>
            <person name="Manzella M.P."/>
            <person name="Holmes D.E."/>
            <person name="Rocheleau J.M."/>
            <person name="Chung A."/>
            <person name="Reguera G."/>
            <person name="Kashefi K."/>
        </authorList>
    </citation>
    <scope>NUCLEOTIDE SEQUENCE [LARGE SCALE GENOMIC DNA]</scope>
    <source>
        <strain evidence="1 2">234</strain>
    </source>
</reference>
<organism evidence="1 2">
    <name type="scientific">Geoglobus ahangari</name>
    <dbReference type="NCBI Taxonomy" id="113653"/>
    <lineage>
        <taxon>Archaea</taxon>
        <taxon>Methanobacteriati</taxon>
        <taxon>Methanobacteriota</taxon>
        <taxon>Archaeoglobi</taxon>
        <taxon>Archaeoglobales</taxon>
        <taxon>Archaeoglobaceae</taxon>
        <taxon>Geoglobus</taxon>
    </lineage>
</organism>
<dbReference type="GeneID" id="43092348"/>
<dbReference type="KEGG" id="gah:GAH_00120"/>